<dbReference type="AlphaFoldDB" id="M5G639"/>
<keyword evidence="4" id="KW-1185">Reference proteome</keyword>
<reference evidence="3 4" key="1">
    <citation type="journal article" date="2012" name="Science">
        <title>The Paleozoic origin of enzymatic lignin decomposition reconstructed from 31 fungal genomes.</title>
        <authorList>
            <person name="Floudas D."/>
            <person name="Binder M."/>
            <person name="Riley R."/>
            <person name="Barry K."/>
            <person name="Blanchette R.A."/>
            <person name="Henrissat B."/>
            <person name="Martinez A.T."/>
            <person name="Otillar R."/>
            <person name="Spatafora J.W."/>
            <person name="Yadav J.S."/>
            <person name="Aerts A."/>
            <person name="Benoit I."/>
            <person name="Boyd A."/>
            <person name="Carlson A."/>
            <person name="Copeland A."/>
            <person name="Coutinho P.M."/>
            <person name="de Vries R.P."/>
            <person name="Ferreira P."/>
            <person name="Findley K."/>
            <person name="Foster B."/>
            <person name="Gaskell J."/>
            <person name="Glotzer D."/>
            <person name="Gorecki P."/>
            <person name="Heitman J."/>
            <person name="Hesse C."/>
            <person name="Hori C."/>
            <person name="Igarashi K."/>
            <person name="Jurgens J.A."/>
            <person name="Kallen N."/>
            <person name="Kersten P."/>
            <person name="Kohler A."/>
            <person name="Kuees U."/>
            <person name="Kumar T.K.A."/>
            <person name="Kuo A."/>
            <person name="LaButti K."/>
            <person name="Larrondo L.F."/>
            <person name="Lindquist E."/>
            <person name="Ling A."/>
            <person name="Lombard V."/>
            <person name="Lucas S."/>
            <person name="Lundell T."/>
            <person name="Martin R."/>
            <person name="McLaughlin D.J."/>
            <person name="Morgenstern I."/>
            <person name="Morin E."/>
            <person name="Murat C."/>
            <person name="Nagy L.G."/>
            <person name="Nolan M."/>
            <person name="Ohm R.A."/>
            <person name="Patyshakuliyeva A."/>
            <person name="Rokas A."/>
            <person name="Ruiz-Duenas F.J."/>
            <person name="Sabat G."/>
            <person name="Salamov A."/>
            <person name="Samejima M."/>
            <person name="Schmutz J."/>
            <person name="Slot J.C."/>
            <person name="St John F."/>
            <person name="Stenlid J."/>
            <person name="Sun H."/>
            <person name="Sun S."/>
            <person name="Syed K."/>
            <person name="Tsang A."/>
            <person name="Wiebenga A."/>
            <person name="Young D."/>
            <person name="Pisabarro A."/>
            <person name="Eastwood D.C."/>
            <person name="Martin F."/>
            <person name="Cullen D."/>
            <person name="Grigoriev I.V."/>
            <person name="Hibbett D.S."/>
        </authorList>
    </citation>
    <scope>NUCLEOTIDE SEQUENCE [LARGE SCALE GENOMIC DNA]</scope>
    <source>
        <strain evidence="3 4">DJM-731 SS1</strain>
    </source>
</reference>
<dbReference type="PANTHER" id="PTHR34598">
    <property type="entry name" value="BLL6449 PROTEIN"/>
    <property type="match status" value="1"/>
</dbReference>
<feature type="region of interest" description="Disordered" evidence="2">
    <location>
        <begin position="263"/>
        <end position="283"/>
    </location>
</feature>
<evidence type="ECO:0000313" key="3">
    <source>
        <dbReference type="EMBL" id="EJT99212.1"/>
    </source>
</evidence>
<dbReference type="OrthoDB" id="412788at2759"/>
<dbReference type="RefSeq" id="XP_040626110.1">
    <property type="nucleotide sequence ID" value="XM_040773411.1"/>
</dbReference>
<gene>
    <name evidence="3" type="ORF">DACRYDRAFT_23821</name>
</gene>
<accession>M5G639</accession>
<protein>
    <recommendedName>
        <fullName evidence="5">Methyltransferase</fullName>
    </recommendedName>
</protein>
<dbReference type="EMBL" id="JH795870">
    <property type="protein sequence ID" value="EJT99212.1"/>
    <property type="molecule type" value="Genomic_DNA"/>
</dbReference>
<organism evidence="3 4">
    <name type="scientific">Dacryopinax primogenitus (strain DJM 731)</name>
    <name type="common">Brown rot fungus</name>
    <dbReference type="NCBI Taxonomy" id="1858805"/>
    <lineage>
        <taxon>Eukaryota</taxon>
        <taxon>Fungi</taxon>
        <taxon>Dikarya</taxon>
        <taxon>Basidiomycota</taxon>
        <taxon>Agaricomycotina</taxon>
        <taxon>Dacrymycetes</taxon>
        <taxon>Dacrymycetales</taxon>
        <taxon>Dacrymycetaceae</taxon>
        <taxon>Dacryopinax</taxon>
    </lineage>
</organism>
<dbReference type="InterPro" id="IPR044053">
    <property type="entry name" value="AsaB-like"/>
</dbReference>
<dbReference type="Proteomes" id="UP000030653">
    <property type="component" value="Unassembled WGS sequence"/>
</dbReference>
<evidence type="ECO:0000256" key="1">
    <source>
        <dbReference type="ARBA" id="ARBA00023604"/>
    </source>
</evidence>
<feature type="region of interest" description="Disordered" evidence="2">
    <location>
        <begin position="135"/>
        <end position="154"/>
    </location>
</feature>
<dbReference type="GeneID" id="63688473"/>
<dbReference type="GO" id="GO:0016491">
    <property type="term" value="F:oxidoreductase activity"/>
    <property type="evidence" value="ECO:0007669"/>
    <property type="project" value="InterPro"/>
</dbReference>
<dbReference type="PANTHER" id="PTHR34598:SF3">
    <property type="entry name" value="OXIDOREDUCTASE AN1597"/>
    <property type="match status" value="1"/>
</dbReference>
<proteinExistence type="inferred from homology"/>
<dbReference type="OMA" id="AYSIVEW"/>
<name>M5G639_DACPD</name>
<comment type="similarity">
    <text evidence="1">Belongs to the asaB hydroxylase/desaturase family.</text>
</comment>
<dbReference type="STRING" id="1858805.M5G639"/>
<dbReference type="HOGENOM" id="CLU_042688_2_0_1"/>
<dbReference type="NCBIfam" id="NF041278">
    <property type="entry name" value="CmcJ_NvfI_EfuI"/>
    <property type="match status" value="1"/>
</dbReference>
<sequence>MATITTTTTTTSTSPSGTLTLANEPTSVLASLNYYIRTIDGSKPYNYITPDPTGVIPPRNWKPEPFAATIRNMRGREGEVGLDSTGFAFVKAPTKEVVFEDSEAALQAYYSETIDLVKRVTGAEKAVIFDHTIRRRRAEPTPDTPSTRQPVPQVHVDQTPESALARVFRHLPAEEARARSKRRFQIINVWRPIANAAYDMPLALADGRTVSPANLVPSTLRYPDREGETYQIAYSPAYEWYYLRGMGTDEVALIKCYDSEPREGGSRFTPHTAFEDPSTPVGAPKRQSIELRVLVFY</sequence>
<evidence type="ECO:0000256" key="2">
    <source>
        <dbReference type="SAM" id="MobiDB-lite"/>
    </source>
</evidence>
<feature type="region of interest" description="Disordered" evidence="2">
    <location>
        <begin position="1"/>
        <end position="20"/>
    </location>
</feature>
<evidence type="ECO:0008006" key="5">
    <source>
        <dbReference type="Google" id="ProtNLM"/>
    </source>
</evidence>
<evidence type="ECO:0000313" key="4">
    <source>
        <dbReference type="Proteomes" id="UP000030653"/>
    </source>
</evidence>